<dbReference type="InterPro" id="IPR036388">
    <property type="entry name" value="WH-like_DNA-bd_sf"/>
</dbReference>
<dbReference type="InterPro" id="IPR013324">
    <property type="entry name" value="RNA_pol_sigma_r3/r4-like"/>
</dbReference>
<dbReference type="OrthoDB" id="7376212at2"/>
<dbReference type="PANTHER" id="PTHR43133:SF46">
    <property type="entry name" value="RNA POLYMERASE SIGMA-70 FACTOR ECF SUBFAMILY"/>
    <property type="match status" value="1"/>
</dbReference>
<dbReference type="EMBL" id="CP001618">
    <property type="protein sequence ID" value="ACQ81710.1"/>
    <property type="molecule type" value="Genomic_DNA"/>
</dbReference>
<evidence type="ECO:0000256" key="3">
    <source>
        <dbReference type="ARBA" id="ARBA00023082"/>
    </source>
</evidence>
<evidence type="ECO:0000313" key="8">
    <source>
        <dbReference type="Proteomes" id="UP000007962"/>
    </source>
</evidence>
<dbReference type="Gene3D" id="1.10.10.10">
    <property type="entry name" value="Winged helix-like DNA-binding domain superfamily/Winged helix DNA-binding domain"/>
    <property type="match status" value="1"/>
</dbReference>
<feature type="domain" description="RNA polymerase sigma-70 region 2" evidence="5">
    <location>
        <begin position="29"/>
        <end position="92"/>
    </location>
</feature>
<proteinExistence type="inferred from homology"/>
<dbReference type="GO" id="GO:0003677">
    <property type="term" value="F:DNA binding"/>
    <property type="evidence" value="ECO:0007669"/>
    <property type="project" value="InterPro"/>
</dbReference>
<dbReference type="PANTHER" id="PTHR43133">
    <property type="entry name" value="RNA POLYMERASE ECF-TYPE SIGMA FACTO"/>
    <property type="match status" value="1"/>
</dbReference>
<dbReference type="STRING" id="471853.Bcav_3468"/>
<keyword evidence="3" id="KW-0731">Sigma factor</keyword>
<name>C5C285_BEUC1</name>
<dbReference type="AlphaFoldDB" id="C5C285"/>
<dbReference type="GO" id="GO:0006352">
    <property type="term" value="P:DNA-templated transcription initiation"/>
    <property type="evidence" value="ECO:0007669"/>
    <property type="project" value="InterPro"/>
</dbReference>
<evidence type="ECO:0000259" key="6">
    <source>
        <dbReference type="Pfam" id="PF08281"/>
    </source>
</evidence>
<gene>
    <name evidence="7" type="ordered locus">Bcav_3468</name>
</gene>
<dbReference type="InterPro" id="IPR007627">
    <property type="entry name" value="RNA_pol_sigma70_r2"/>
</dbReference>
<accession>C5C285</accession>
<dbReference type="RefSeq" id="WP_015883947.1">
    <property type="nucleotide sequence ID" value="NC_012669.1"/>
</dbReference>
<evidence type="ECO:0000259" key="5">
    <source>
        <dbReference type="Pfam" id="PF04542"/>
    </source>
</evidence>
<dbReference type="CDD" id="cd06171">
    <property type="entry name" value="Sigma70_r4"/>
    <property type="match status" value="1"/>
</dbReference>
<reference evidence="7 8" key="1">
    <citation type="journal article" date="2009" name="Stand. Genomic Sci.">
        <title>Complete genome sequence of Beutenbergia cavernae type strain (HKI 0122).</title>
        <authorList>
            <person name="Land M."/>
            <person name="Pukall R."/>
            <person name="Abt B."/>
            <person name="Goker M."/>
            <person name="Rohde M."/>
            <person name="Glavina Del Rio T."/>
            <person name="Tice H."/>
            <person name="Copeland A."/>
            <person name="Cheng J.F."/>
            <person name="Lucas S."/>
            <person name="Chen F."/>
            <person name="Nolan M."/>
            <person name="Bruce D."/>
            <person name="Goodwin L."/>
            <person name="Pitluck S."/>
            <person name="Ivanova N."/>
            <person name="Mavromatis K."/>
            <person name="Ovchinnikova G."/>
            <person name="Pati A."/>
            <person name="Chen A."/>
            <person name="Palaniappan K."/>
            <person name="Hauser L."/>
            <person name="Chang Y.J."/>
            <person name="Jefferies C.C."/>
            <person name="Saunders E."/>
            <person name="Brettin T."/>
            <person name="Detter J.C."/>
            <person name="Han C."/>
            <person name="Chain P."/>
            <person name="Bristow J."/>
            <person name="Eisen J.A."/>
            <person name="Markowitz V."/>
            <person name="Hugenholtz P."/>
            <person name="Kyrpides N.C."/>
            <person name="Klenk H.P."/>
            <person name="Lapidus A."/>
        </authorList>
    </citation>
    <scope>NUCLEOTIDE SEQUENCE [LARGE SCALE GENOMIC DNA]</scope>
    <source>
        <strain evidence="8">ATCC BAA-8 / DSM 12333 / NBRC 16432</strain>
    </source>
</reference>
<dbReference type="eggNOG" id="COG1595">
    <property type="taxonomic scope" value="Bacteria"/>
</dbReference>
<evidence type="ECO:0000256" key="4">
    <source>
        <dbReference type="ARBA" id="ARBA00023163"/>
    </source>
</evidence>
<keyword evidence="4" id="KW-0804">Transcription</keyword>
<dbReference type="HOGENOM" id="CLU_047691_3_0_11"/>
<dbReference type="SUPFAM" id="SSF88946">
    <property type="entry name" value="Sigma2 domain of RNA polymerase sigma factors"/>
    <property type="match status" value="1"/>
</dbReference>
<dbReference type="KEGG" id="bcv:Bcav_3468"/>
<sequence length="185" mass="20733">MSETAPRAVSDAALARRAALGDRDAFAQLADRHGPALYRYVRRLVRDDDQAADCLQETFLAAWMSLPGFRGDSTVRTWLFGVATRQVYRFRSRWVRYHDPLPEDLALVDPGARPEDIAVAAGLLTALEAGLRRLPPTQRACWLLREVEELSYEEIALVLGTSTGAVRGQLHRARGALSTMLEEWR</sequence>
<feature type="domain" description="RNA polymerase sigma factor 70 region 4 type 2" evidence="6">
    <location>
        <begin position="126"/>
        <end position="177"/>
    </location>
</feature>
<dbReference type="NCBIfam" id="TIGR02937">
    <property type="entry name" value="sigma70-ECF"/>
    <property type="match status" value="1"/>
</dbReference>
<protein>
    <submittedName>
        <fullName evidence="7">RNA polymerase, sigma-24 subunit, ECF subfamily</fullName>
    </submittedName>
</protein>
<dbReference type="InterPro" id="IPR013249">
    <property type="entry name" value="RNA_pol_sigma70_r4_t2"/>
</dbReference>
<comment type="similarity">
    <text evidence="1">Belongs to the sigma-70 factor family. ECF subfamily.</text>
</comment>
<keyword evidence="2" id="KW-0805">Transcription regulation</keyword>
<dbReference type="Pfam" id="PF08281">
    <property type="entry name" value="Sigma70_r4_2"/>
    <property type="match status" value="1"/>
</dbReference>
<evidence type="ECO:0000256" key="1">
    <source>
        <dbReference type="ARBA" id="ARBA00010641"/>
    </source>
</evidence>
<evidence type="ECO:0000313" key="7">
    <source>
        <dbReference type="EMBL" id="ACQ81710.1"/>
    </source>
</evidence>
<dbReference type="Gene3D" id="1.10.1740.10">
    <property type="match status" value="1"/>
</dbReference>
<dbReference type="InterPro" id="IPR013325">
    <property type="entry name" value="RNA_pol_sigma_r2"/>
</dbReference>
<dbReference type="InterPro" id="IPR014284">
    <property type="entry name" value="RNA_pol_sigma-70_dom"/>
</dbReference>
<dbReference type="SUPFAM" id="SSF88659">
    <property type="entry name" value="Sigma3 and sigma4 domains of RNA polymerase sigma factors"/>
    <property type="match status" value="1"/>
</dbReference>
<dbReference type="Pfam" id="PF04542">
    <property type="entry name" value="Sigma70_r2"/>
    <property type="match status" value="1"/>
</dbReference>
<dbReference type="Proteomes" id="UP000007962">
    <property type="component" value="Chromosome"/>
</dbReference>
<dbReference type="GO" id="GO:0016987">
    <property type="term" value="F:sigma factor activity"/>
    <property type="evidence" value="ECO:0007669"/>
    <property type="project" value="UniProtKB-KW"/>
</dbReference>
<keyword evidence="8" id="KW-1185">Reference proteome</keyword>
<dbReference type="InterPro" id="IPR039425">
    <property type="entry name" value="RNA_pol_sigma-70-like"/>
</dbReference>
<organism evidence="7 8">
    <name type="scientific">Beutenbergia cavernae (strain ATCC BAA-8 / DSM 12333 / CCUG 43141 / JCM 11478 / NBRC 16432 / NCIMB 13614 / HKI 0122)</name>
    <dbReference type="NCBI Taxonomy" id="471853"/>
    <lineage>
        <taxon>Bacteria</taxon>
        <taxon>Bacillati</taxon>
        <taxon>Actinomycetota</taxon>
        <taxon>Actinomycetes</taxon>
        <taxon>Micrococcales</taxon>
        <taxon>Beutenbergiaceae</taxon>
        <taxon>Beutenbergia</taxon>
    </lineage>
</organism>
<evidence type="ECO:0000256" key="2">
    <source>
        <dbReference type="ARBA" id="ARBA00023015"/>
    </source>
</evidence>